<reference evidence="4" key="1">
    <citation type="submission" date="2024-03" db="EMBL/GenBank/DDBJ databases">
        <title>WGS assembly of Saponaria officinalis var. Norfolk2.</title>
        <authorList>
            <person name="Jenkins J."/>
            <person name="Shu S."/>
            <person name="Grimwood J."/>
            <person name="Barry K."/>
            <person name="Goodstein D."/>
            <person name="Schmutz J."/>
            <person name="Leebens-Mack J."/>
            <person name="Osbourn A."/>
        </authorList>
    </citation>
    <scope>NUCLEOTIDE SEQUENCE [LARGE SCALE GENOMIC DNA]</scope>
    <source>
        <strain evidence="4">JIC</strain>
    </source>
</reference>
<evidence type="ECO:0000313" key="5">
    <source>
        <dbReference type="Proteomes" id="UP001443914"/>
    </source>
</evidence>
<evidence type="ECO:0000256" key="1">
    <source>
        <dbReference type="ARBA" id="ARBA00022604"/>
    </source>
</evidence>
<evidence type="ECO:0000256" key="3">
    <source>
        <dbReference type="SAM" id="MobiDB-lite"/>
    </source>
</evidence>
<dbReference type="GO" id="GO:0040008">
    <property type="term" value="P:regulation of growth"/>
    <property type="evidence" value="ECO:0007669"/>
    <property type="project" value="InterPro"/>
</dbReference>
<feature type="region of interest" description="Disordered" evidence="3">
    <location>
        <begin position="1"/>
        <end position="25"/>
    </location>
</feature>
<dbReference type="Proteomes" id="UP001443914">
    <property type="component" value="Unassembled WGS sequence"/>
</dbReference>
<dbReference type="PANTHER" id="PTHR34045:SF3">
    <property type="entry name" value="PROTEIN LAZY 4"/>
    <property type="match status" value="1"/>
</dbReference>
<comment type="caution">
    <text evidence="4">The sequence shown here is derived from an EMBL/GenBank/DDBJ whole genome shotgun (WGS) entry which is preliminary data.</text>
</comment>
<organism evidence="4 5">
    <name type="scientific">Saponaria officinalis</name>
    <name type="common">Common soapwort</name>
    <name type="synonym">Lychnis saponaria</name>
    <dbReference type="NCBI Taxonomy" id="3572"/>
    <lineage>
        <taxon>Eukaryota</taxon>
        <taxon>Viridiplantae</taxon>
        <taxon>Streptophyta</taxon>
        <taxon>Embryophyta</taxon>
        <taxon>Tracheophyta</taxon>
        <taxon>Spermatophyta</taxon>
        <taxon>Magnoliopsida</taxon>
        <taxon>eudicotyledons</taxon>
        <taxon>Gunneridae</taxon>
        <taxon>Pentapetalae</taxon>
        <taxon>Caryophyllales</taxon>
        <taxon>Caryophyllaceae</taxon>
        <taxon>Caryophylleae</taxon>
        <taxon>Saponaria</taxon>
    </lineage>
</organism>
<evidence type="ECO:0000313" key="4">
    <source>
        <dbReference type="EMBL" id="KAK9715629.1"/>
    </source>
</evidence>
<dbReference type="EMBL" id="JBDFQZ010000006">
    <property type="protein sequence ID" value="KAK9715629.1"/>
    <property type="molecule type" value="Genomic_DNA"/>
</dbReference>
<dbReference type="AlphaFoldDB" id="A0AAW1K7M8"/>
<accession>A0AAW1K7M8</accession>
<dbReference type="PANTHER" id="PTHR34045">
    <property type="entry name" value="OS03G0406300 PROTEIN"/>
    <property type="match status" value="1"/>
</dbReference>
<feature type="region of interest" description="Disordered" evidence="3">
    <location>
        <begin position="235"/>
        <end position="255"/>
    </location>
</feature>
<name>A0AAW1K7M8_SAPOF</name>
<sequence>MIRDRKPDYNINEESNEKNGKRQNAVRGNLKWRQVVIWKQNFSQSSHLYKHLFSWVQNKLSSKPNIQTCHKNQTVKSGDLKEEFSDWPNGFLSIGTLFNKAVKDDTKDHTDVEDNDQNLTSDEVKQLQKELNSFISSTDLDCLSTFEAENNNDLEDIDDQHYTIILNNKPKDVCFDNTNNSNAISKKSLSFLLKKMFVCGAGFNPTFSLRDPTMLPPKTRMNKILRALLRKKIHPQSPSPTMTRKNCLESRQAGRSSNFDDSYDNFYLQGSDSSKWVKTDTEYIVLEI</sequence>
<dbReference type="GO" id="GO:0009630">
    <property type="term" value="P:gravitropism"/>
    <property type="evidence" value="ECO:0007669"/>
    <property type="project" value="InterPro"/>
</dbReference>
<gene>
    <name evidence="4" type="ORF">RND81_06G178100</name>
</gene>
<dbReference type="InterPro" id="IPR044683">
    <property type="entry name" value="LAZY"/>
</dbReference>
<keyword evidence="1" id="KW-0341">Growth regulation</keyword>
<proteinExistence type="inferred from homology"/>
<comment type="similarity">
    <text evidence="2">Belongs to the LAZY family.</text>
</comment>
<protein>
    <submittedName>
        <fullName evidence="4">Uncharacterized protein</fullName>
    </submittedName>
</protein>
<keyword evidence="5" id="KW-1185">Reference proteome</keyword>
<evidence type="ECO:0000256" key="2">
    <source>
        <dbReference type="ARBA" id="ARBA00024198"/>
    </source>
</evidence>